<evidence type="ECO:0000313" key="2">
    <source>
        <dbReference type="Proteomes" id="UP000185151"/>
    </source>
</evidence>
<sequence>MGAKWTREDRQALRDIARDGLVLAQEVHRFPGRTYVALKTQASKMGIVISERRGWSGEERAVLKEIWESPVAIKIGLKRLPGRTYAAVRAEAVRMGIAGLRGRTGRSGYGWVAPAIDRALKADSPLTVARLVQLIGASDRQIAKVLSDRRGVDYHVGDWERMGGAGGYAPMWASGAGEDALKPRAKPAAKSNREQRHRRLLLTGRHDPFAGLIRQVTA</sequence>
<dbReference type="AlphaFoldDB" id="A0A1N6KP99"/>
<dbReference type="RefSeq" id="WP_074298651.1">
    <property type="nucleotide sequence ID" value="NZ_FSRU01000002.1"/>
</dbReference>
<dbReference type="OrthoDB" id="9115466at2"/>
<protein>
    <submittedName>
        <fullName evidence="1">Uncharacterized protein</fullName>
    </submittedName>
</protein>
<accession>A0A1N6KP99</accession>
<dbReference type="EMBL" id="FSRU01000002">
    <property type="protein sequence ID" value="SIO58340.1"/>
    <property type="molecule type" value="Genomic_DNA"/>
</dbReference>
<reference evidence="1 2" key="1">
    <citation type="submission" date="2016-11" db="EMBL/GenBank/DDBJ databases">
        <authorList>
            <person name="Jaros S."/>
            <person name="Januszkiewicz K."/>
            <person name="Wedrychowicz H."/>
        </authorList>
    </citation>
    <scope>NUCLEOTIDE SEQUENCE [LARGE SCALE GENOMIC DNA]</scope>
    <source>
        <strain evidence="1 2">GAS95</strain>
    </source>
</reference>
<evidence type="ECO:0000313" key="1">
    <source>
        <dbReference type="EMBL" id="SIO58340.1"/>
    </source>
</evidence>
<name>A0A1N6KP99_9BURK</name>
<gene>
    <name evidence="1" type="ORF">SAMN05444165_4108</name>
</gene>
<dbReference type="Proteomes" id="UP000185151">
    <property type="component" value="Unassembled WGS sequence"/>
</dbReference>
<keyword evidence="2" id="KW-1185">Reference proteome</keyword>
<proteinExistence type="predicted"/>
<organism evidence="1 2">
    <name type="scientific">Paraburkholderia phenazinium</name>
    <dbReference type="NCBI Taxonomy" id="60549"/>
    <lineage>
        <taxon>Bacteria</taxon>
        <taxon>Pseudomonadati</taxon>
        <taxon>Pseudomonadota</taxon>
        <taxon>Betaproteobacteria</taxon>
        <taxon>Burkholderiales</taxon>
        <taxon>Burkholderiaceae</taxon>
        <taxon>Paraburkholderia</taxon>
    </lineage>
</organism>